<proteinExistence type="predicted"/>
<dbReference type="Proteomes" id="UP000283523">
    <property type="component" value="Unassembled WGS sequence"/>
</dbReference>
<reference evidence="2 3" key="1">
    <citation type="submission" date="2018-08" db="EMBL/GenBank/DDBJ databases">
        <title>Fibrisoma montanum sp. nov., isolated from Danxia mountain soil.</title>
        <authorList>
            <person name="Huang Y."/>
        </authorList>
    </citation>
    <scope>NUCLEOTIDE SEQUENCE [LARGE SCALE GENOMIC DNA]</scope>
    <source>
        <strain evidence="2 3">HYT19</strain>
    </source>
</reference>
<dbReference type="Gene3D" id="3.40.50.880">
    <property type="match status" value="1"/>
</dbReference>
<organism evidence="2 3">
    <name type="scientific">Fibrisoma montanum</name>
    <dbReference type="NCBI Taxonomy" id="2305895"/>
    <lineage>
        <taxon>Bacteria</taxon>
        <taxon>Pseudomonadati</taxon>
        <taxon>Bacteroidota</taxon>
        <taxon>Cytophagia</taxon>
        <taxon>Cytophagales</taxon>
        <taxon>Spirosomataceae</taxon>
        <taxon>Fibrisoma</taxon>
    </lineage>
</organism>
<dbReference type="InterPro" id="IPR029010">
    <property type="entry name" value="ThuA-like"/>
</dbReference>
<dbReference type="PANTHER" id="PTHR40469">
    <property type="entry name" value="SECRETED GLYCOSYL HYDROLASE"/>
    <property type="match status" value="1"/>
</dbReference>
<gene>
    <name evidence="2" type="ORF">DYU11_07505</name>
</gene>
<feature type="domain" description="ThuA-like" evidence="1">
    <location>
        <begin position="40"/>
        <end position="262"/>
    </location>
</feature>
<evidence type="ECO:0000313" key="3">
    <source>
        <dbReference type="Proteomes" id="UP000283523"/>
    </source>
</evidence>
<keyword evidence="3" id="KW-1185">Reference proteome</keyword>
<name>A0A418MEB9_9BACT</name>
<dbReference type="InterPro" id="IPR029062">
    <property type="entry name" value="Class_I_gatase-like"/>
</dbReference>
<dbReference type="SUPFAM" id="SSF52317">
    <property type="entry name" value="Class I glutamine amidotransferase-like"/>
    <property type="match status" value="1"/>
</dbReference>
<dbReference type="Pfam" id="PF06283">
    <property type="entry name" value="ThuA"/>
    <property type="match status" value="1"/>
</dbReference>
<accession>A0A418MEB9</accession>
<sequence length="284" mass="32627">MTSAGLMNRYNALLLGFLFLWLTTITAAWSKDDVNWKKVKVLVYTKNGKGYVHDNIPNAVECIRKLGQQYGFKVDVSDQPTVFTEDNLKQYTTLIFPSTNNDVFDTDAQRLAFRRYIEAGGGFVGIHSVMGTERNWSWFKRMIGGTFAWHPPFQKIRVNVIDTKHPSMAGLPKVWEKEDEFYFSKDMSPGPTVIMANDLTSLNQGEPEKIKMFGGTYTQLYPSAWYYHFDGGYTWCTTLGHHKKDYEDPTFVQHIFQGIRYVAGQVKKIDFSKAYADSRDTPIQ</sequence>
<dbReference type="OrthoDB" id="9816308at2"/>
<evidence type="ECO:0000259" key="1">
    <source>
        <dbReference type="Pfam" id="PF06283"/>
    </source>
</evidence>
<evidence type="ECO:0000313" key="2">
    <source>
        <dbReference type="EMBL" id="RIV25152.1"/>
    </source>
</evidence>
<dbReference type="EMBL" id="QXED01000002">
    <property type="protein sequence ID" value="RIV25152.1"/>
    <property type="molecule type" value="Genomic_DNA"/>
</dbReference>
<protein>
    <submittedName>
        <fullName evidence="2">ThuA domain-containing protein</fullName>
    </submittedName>
</protein>
<dbReference type="AlphaFoldDB" id="A0A418MEB9"/>
<comment type="caution">
    <text evidence="2">The sequence shown here is derived from an EMBL/GenBank/DDBJ whole genome shotgun (WGS) entry which is preliminary data.</text>
</comment>
<dbReference type="PANTHER" id="PTHR40469:SF2">
    <property type="entry name" value="GALACTOSE-BINDING DOMAIN-LIKE SUPERFAMILY PROTEIN"/>
    <property type="match status" value="1"/>
</dbReference>